<proteinExistence type="predicted"/>
<dbReference type="InterPro" id="IPR016039">
    <property type="entry name" value="Thiolase-like"/>
</dbReference>
<feature type="region of interest" description="N-terminal hotdog fold" evidence="7">
    <location>
        <begin position="956"/>
        <end position="1091"/>
    </location>
</feature>
<evidence type="ECO:0000256" key="2">
    <source>
        <dbReference type="ARBA" id="ARBA00022553"/>
    </source>
</evidence>
<dbReference type="InterPro" id="IPR036736">
    <property type="entry name" value="ACP-like_sf"/>
</dbReference>
<feature type="region of interest" description="Disordered" evidence="8">
    <location>
        <begin position="401"/>
        <end position="435"/>
    </location>
</feature>
<feature type="compositionally biased region" description="Polar residues" evidence="8">
    <location>
        <begin position="404"/>
        <end position="414"/>
    </location>
</feature>
<dbReference type="PROSITE" id="PS52004">
    <property type="entry name" value="KS3_2"/>
    <property type="match status" value="1"/>
</dbReference>
<evidence type="ECO:0000259" key="9">
    <source>
        <dbReference type="PROSITE" id="PS50075"/>
    </source>
</evidence>
<dbReference type="PROSITE" id="PS00012">
    <property type="entry name" value="PHOSPHOPANTETHEINE"/>
    <property type="match status" value="1"/>
</dbReference>
<protein>
    <submittedName>
        <fullName evidence="12">Compactin diketide synthase mokB</fullName>
    </submittedName>
</protein>
<dbReference type="Pfam" id="PF22621">
    <property type="entry name" value="CurL-like_PKS_C"/>
    <property type="match status" value="1"/>
</dbReference>
<evidence type="ECO:0000313" key="13">
    <source>
        <dbReference type="Proteomes" id="UP001396898"/>
    </source>
</evidence>
<dbReference type="Pfam" id="PF00698">
    <property type="entry name" value="Acyl_transf_1"/>
    <property type="match status" value="1"/>
</dbReference>
<dbReference type="InterPro" id="IPR014030">
    <property type="entry name" value="Ketoacyl_synth_N"/>
</dbReference>
<dbReference type="PANTHER" id="PTHR43775:SF29">
    <property type="entry name" value="ASPERFURANONE POLYKETIDE SYNTHASE AFOG-RELATED"/>
    <property type="match status" value="1"/>
</dbReference>
<dbReference type="Gene3D" id="3.40.366.10">
    <property type="entry name" value="Malonyl-Coenzyme A Acyl Carrier Protein, domain 2"/>
    <property type="match status" value="1"/>
</dbReference>
<dbReference type="SUPFAM" id="SSF51735">
    <property type="entry name" value="NAD(P)-binding Rossmann-fold domains"/>
    <property type="match status" value="1"/>
</dbReference>
<evidence type="ECO:0000256" key="1">
    <source>
        <dbReference type="ARBA" id="ARBA00022450"/>
    </source>
</evidence>
<dbReference type="Gene3D" id="3.40.50.150">
    <property type="entry name" value="Vaccinia Virus protein VP39"/>
    <property type="match status" value="1"/>
</dbReference>
<dbReference type="InterPro" id="IPR049900">
    <property type="entry name" value="PKS_mFAS_DH"/>
</dbReference>
<dbReference type="InterPro" id="IPR036291">
    <property type="entry name" value="NAD(P)-bd_dom_sf"/>
</dbReference>
<dbReference type="InterPro" id="IPR050091">
    <property type="entry name" value="PKS_NRPS_Biosynth_Enz"/>
</dbReference>
<dbReference type="InterPro" id="IPR016035">
    <property type="entry name" value="Acyl_Trfase/lysoPLipase"/>
</dbReference>
<dbReference type="CDD" id="cd00833">
    <property type="entry name" value="PKS"/>
    <property type="match status" value="1"/>
</dbReference>
<dbReference type="PROSITE" id="PS50075">
    <property type="entry name" value="CARRIER"/>
    <property type="match status" value="1"/>
</dbReference>
<dbReference type="InterPro" id="IPR001227">
    <property type="entry name" value="Ac_transferase_dom_sf"/>
</dbReference>
<evidence type="ECO:0000256" key="8">
    <source>
        <dbReference type="SAM" id="MobiDB-lite"/>
    </source>
</evidence>
<dbReference type="CDD" id="cd02440">
    <property type="entry name" value="AdoMet_MTases"/>
    <property type="match status" value="1"/>
</dbReference>
<dbReference type="Proteomes" id="UP001396898">
    <property type="component" value="Unassembled WGS sequence"/>
</dbReference>
<evidence type="ECO:0000259" key="11">
    <source>
        <dbReference type="PROSITE" id="PS52019"/>
    </source>
</evidence>
<evidence type="ECO:0000256" key="4">
    <source>
        <dbReference type="ARBA" id="ARBA00023002"/>
    </source>
</evidence>
<dbReference type="Gene3D" id="3.10.129.110">
    <property type="entry name" value="Polyketide synthase dehydratase"/>
    <property type="match status" value="1"/>
</dbReference>
<dbReference type="SUPFAM" id="SSF55048">
    <property type="entry name" value="Probable ACP-binding domain of malonyl-CoA ACP transacylase"/>
    <property type="match status" value="1"/>
</dbReference>
<dbReference type="SMART" id="SM00827">
    <property type="entry name" value="PKS_AT"/>
    <property type="match status" value="1"/>
</dbReference>
<dbReference type="Pfam" id="PF02801">
    <property type="entry name" value="Ketoacyl-synt_C"/>
    <property type="match status" value="1"/>
</dbReference>
<dbReference type="InterPro" id="IPR029063">
    <property type="entry name" value="SAM-dependent_MTases_sf"/>
</dbReference>
<feature type="region of interest" description="Disordered" evidence="8">
    <location>
        <begin position="2107"/>
        <end position="2133"/>
    </location>
</feature>
<keyword evidence="13" id="KW-1185">Reference proteome</keyword>
<dbReference type="Gene3D" id="3.30.70.3290">
    <property type="match status" value="1"/>
</dbReference>
<dbReference type="InterPro" id="IPR009081">
    <property type="entry name" value="PP-bd_ACP"/>
</dbReference>
<dbReference type="SMART" id="SM00826">
    <property type="entry name" value="PKS_DH"/>
    <property type="match status" value="1"/>
</dbReference>
<dbReference type="Pfam" id="PF00550">
    <property type="entry name" value="PP-binding"/>
    <property type="match status" value="1"/>
</dbReference>
<dbReference type="Gene3D" id="1.10.1200.10">
    <property type="entry name" value="ACP-like"/>
    <property type="match status" value="1"/>
</dbReference>
<dbReference type="InterPro" id="IPR042104">
    <property type="entry name" value="PKS_dehydratase_sf"/>
</dbReference>
<dbReference type="InterPro" id="IPR006162">
    <property type="entry name" value="Ppantetheine_attach_site"/>
</dbReference>
<accession>A0ABR1SSI9</accession>
<keyword evidence="3" id="KW-0808">Transferase</keyword>
<feature type="compositionally biased region" description="Gly residues" evidence="8">
    <location>
        <begin position="2107"/>
        <end position="2130"/>
    </location>
</feature>
<dbReference type="Pfam" id="PF21089">
    <property type="entry name" value="PKS_DH_N"/>
    <property type="match status" value="1"/>
</dbReference>
<dbReference type="SMART" id="SM00823">
    <property type="entry name" value="PKS_PP"/>
    <property type="match status" value="1"/>
</dbReference>
<dbReference type="PANTHER" id="PTHR43775">
    <property type="entry name" value="FATTY ACID SYNTHASE"/>
    <property type="match status" value="1"/>
</dbReference>
<gene>
    <name evidence="12" type="ORF">PG991_000615</name>
</gene>
<dbReference type="InterPro" id="IPR016036">
    <property type="entry name" value="Malonyl_transacylase_ACP-bd"/>
</dbReference>
<reference evidence="12 13" key="1">
    <citation type="submission" date="2023-01" db="EMBL/GenBank/DDBJ databases">
        <title>Analysis of 21 Apiospora genomes using comparative genomics revels a genus with tremendous synthesis potential of carbohydrate active enzymes and secondary metabolites.</title>
        <authorList>
            <person name="Sorensen T."/>
        </authorList>
    </citation>
    <scope>NUCLEOTIDE SEQUENCE [LARGE SCALE GENOMIC DNA]</scope>
    <source>
        <strain evidence="12 13">CBS 20057</strain>
    </source>
</reference>
<dbReference type="SMART" id="SM00822">
    <property type="entry name" value="PKS_KR"/>
    <property type="match status" value="1"/>
</dbReference>
<dbReference type="Gene3D" id="3.40.50.720">
    <property type="entry name" value="NAD(P)-binding Rossmann-like Domain"/>
    <property type="match status" value="1"/>
</dbReference>
<dbReference type="InterPro" id="IPR020841">
    <property type="entry name" value="PKS_Beta-ketoAc_synthase_dom"/>
</dbReference>
<dbReference type="InterPro" id="IPR020807">
    <property type="entry name" value="PKS_DH"/>
</dbReference>
<dbReference type="Gene3D" id="3.40.47.10">
    <property type="match status" value="1"/>
</dbReference>
<feature type="domain" description="Ketosynthase family 3 (KS3)" evidence="10">
    <location>
        <begin position="4"/>
        <end position="400"/>
    </location>
</feature>
<evidence type="ECO:0000313" key="12">
    <source>
        <dbReference type="EMBL" id="KAK8037269.1"/>
    </source>
</evidence>
<dbReference type="Pfam" id="PF08242">
    <property type="entry name" value="Methyltransf_12"/>
    <property type="match status" value="1"/>
</dbReference>
<dbReference type="PROSITE" id="PS52019">
    <property type="entry name" value="PKS_MFAS_DH"/>
    <property type="match status" value="1"/>
</dbReference>
<dbReference type="InterPro" id="IPR057326">
    <property type="entry name" value="KR_dom"/>
</dbReference>
<dbReference type="SUPFAM" id="SSF53335">
    <property type="entry name" value="S-adenosyl-L-methionine-dependent methyltransferases"/>
    <property type="match status" value="1"/>
</dbReference>
<comment type="caution">
    <text evidence="7">Lacks conserved residue(s) required for the propagation of feature annotation.</text>
</comment>
<evidence type="ECO:0000259" key="10">
    <source>
        <dbReference type="PROSITE" id="PS52004"/>
    </source>
</evidence>
<dbReference type="InterPro" id="IPR020806">
    <property type="entry name" value="PKS_PP-bd"/>
</dbReference>
<dbReference type="Pfam" id="PF00109">
    <property type="entry name" value="ketoacyl-synt"/>
    <property type="match status" value="1"/>
</dbReference>
<keyword evidence="5" id="KW-0511">Multifunctional enzyme</keyword>
<evidence type="ECO:0000256" key="6">
    <source>
        <dbReference type="ARBA" id="ARBA00023315"/>
    </source>
</evidence>
<dbReference type="InterPro" id="IPR014031">
    <property type="entry name" value="Ketoacyl_synth_C"/>
</dbReference>
<feature type="region of interest" description="C-terminal hotdog fold" evidence="7">
    <location>
        <begin position="1111"/>
        <end position="1274"/>
    </location>
</feature>
<evidence type="ECO:0000256" key="5">
    <source>
        <dbReference type="ARBA" id="ARBA00023268"/>
    </source>
</evidence>
<dbReference type="InterPro" id="IPR013968">
    <property type="entry name" value="PKS_KR"/>
</dbReference>
<keyword evidence="4" id="KW-0560">Oxidoreductase</keyword>
<evidence type="ECO:0000256" key="7">
    <source>
        <dbReference type="PROSITE-ProRule" id="PRU01363"/>
    </source>
</evidence>
<dbReference type="SUPFAM" id="SSF47336">
    <property type="entry name" value="ACP-like"/>
    <property type="match status" value="1"/>
</dbReference>
<feature type="domain" description="PKS/mFAS DH" evidence="11">
    <location>
        <begin position="956"/>
        <end position="1274"/>
    </location>
</feature>
<dbReference type="Pfam" id="PF08659">
    <property type="entry name" value="KR"/>
    <property type="match status" value="2"/>
</dbReference>
<comment type="caution">
    <text evidence="12">The sequence shown here is derived from an EMBL/GenBank/DDBJ whole genome shotgun (WGS) entry which is preliminary data.</text>
</comment>
<dbReference type="EMBL" id="JAQQWI010000002">
    <property type="protein sequence ID" value="KAK8037269.1"/>
    <property type="molecule type" value="Genomic_DNA"/>
</dbReference>
<feature type="domain" description="Carrier" evidence="9">
    <location>
        <begin position="2132"/>
        <end position="2209"/>
    </location>
</feature>
<evidence type="ECO:0000256" key="3">
    <source>
        <dbReference type="ARBA" id="ARBA00022679"/>
    </source>
</evidence>
<sequence>MENRQPLAIVGYAYRAPGTGRKGLWEFLSEAKSAWSKIPSDRFNAEQFYHPDPAKGGFIHSQGGHFLPDDLYAFDAGFFHVTAEEARAMDPQHRLLLESAFEAVEHAGLRLPDLAGADVGVFCANDYSDYSAMLVDDLFATNKYTALGVCPSLSANRISYFFGLTGPSLAVDAACAGSHYALHLACQSIWSGECSAALVGGAKLLNSPNMWSAIDTMGALSAEGRSFAYDVKAAGYGKGEGGGCVVVKPLRDALADGDPIRAVLRNAVCSHSGRTPGITMPSQAAQMALLRRVHTGVGLDPTDTTLAEGHGTGTPVGDPIDASALATVLGSKSSAENPLHIGSIKSNVGHLEGASGIISIIKSIMMLERGVMLPNAGFEKLNPKIEGGFGGSNGAVLLEEAPLNTESNSTTKANGVTEKHENEPRTNGNRQDDDLESATISISLNLNGSPDEVLSDDDGSDDGPDHHAFFFSAKSLKSLKMFLSSFVDQLEQTPHSARLAENICYTLGSRRTNFPQRIAVTADSLGSLRDQLLSMLSNPDLQVEKKQDNTAVGYIFTGQGAQYFQMAARLRRYAVFRQAIDDAEATLRRLGASWSLSGELAAPERLSRVDSVEIAQPACTAVQIALVLLLRSWGLAPATVVGHSSGEIAAAFAAGFLSQETAVAVAYTRGVAAQKLLVQQEASGARGAMLALGIGGGAAAELLEGEAGRVTIAALNSPGSVTVSGDVEAIDRVHAKALEQGLFARKLKVGVAYHSSHMQQVADFYLESIKPFFPEDGLLSAKTAAKGPLFISSVTGRVEGPETVGASYWVRNLVQPVNFLQAVETLSALGNEQSIGTNEPRIQRPNVFIEIGPHPALKTSVFQCFKNMQTTPHQEPDITYLPSLARGQDSSRTILDLAGKLFAMAIPVDVAEANRTNEMESRAVVTLPPYEWDKSVRYIHQSRVTQEKLHGGAPYDPLIGWRSERVGGGQNFRNIVSLDDMPWIRGYTGHGKPSIPSTVFLSMGISAFKSLNPGTASSTVMVRDASFLQPLALEADSVDITISTRPLDDDNGVPATASLPRPCTFEVASWSETGGWTVHCRGVVESCLDDEHLYTSSRVQEALKALEDGTLEDRSPANEYAILKQHSIAYGDFSAVSMVDLKQGPGKVVHTIAVRPSGKTSSNTCPQQEQGPRTLTAEPQTLDSFFHSFGMVQELTRRRLASVPSSLRNWKISDICLEASQNLVVVTKRLAQNKKLGTLTVSLVVFDVSGGQPPKPVAELDSLDLQTIPDPNSAHQAPCLPVTFWNKKVPCIDFVERGFLSGLITGQLPPVDEWEVRRLHELNSLSMYFMTRMWEELEKTDVDLSGLPHHLSKFLAWSKRQMAQNPLPLPRDPGAMIADFSQGNGRDQLTCRVGEQLVDIVLGKKQTLDIMSQDNLLSRYYHENTTSIRGNEAVARYVRCLVECNPDLRILEIGGGTAGTALPVLSAIDAATRGATARFHYTFTDISPSFFDNAREKLKTWREEGRLTFRKLDITQDPAAQGFEAPHDAYDLVIAANVLHATPDLDATLRHVRSLVRPGGKLALVEIAKEITPFSFPFAMLPQWWMAEDRYRAVDAEMTPLVSEQTWNDALVSNGFSGVEGRVDDYPEEKDQLYTAMWSTATATAESTEHTTTRPQHPSLAICVASSSGAASETFSEHLATELEAQLGARPRTQTLAELAAAGDKSLCIIIDASPQESILSNLSEADFGALKEIWTKAAGLLWILPEGVHPDSDMIRGFLNAARQEDSSKSLLLFDNVPLGSPEGVAATARVVARRLLSTDPALRQEQEFSLVDGVVHVPRLFRVHSAQDIFALEEEADDEDEKKKLSPIYRAPGTLLRSDATYVITGGTGGIGRSLAAWMATQGAKHIVMLGRSGASSPKVAALLRTFQDRMSTCEPLPATSVRGVVHGALSLRDAMLVNATYDDWVGITRPRIQGAWNIHHVFPDLDFFVALASLDGVMGNVGQTIYSGTSTFLEAFVEHRLRLGQPAASITLPVITETGIAATSKLSETIHNQLALTFDVPQVHTMVKAAIVGGRVPSASGLFGSNGRSFSFFQDAVAPETEPLDWERYWSCAAVRRPVIEEAAGGGGGGGQASSAGSGAGAKGGLQDGSPASAIERLGDKISAVTMIDRHEITPERGLAEYGLDSLVAVDLRNWIRRSFGVDLPLNIIVEATNLRSLTEDVVSRVKAQ</sequence>
<dbReference type="SUPFAM" id="SSF52151">
    <property type="entry name" value="FabD/lysophospholipase-like"/>
    <property type="match status" value="1"/>
</dbReference>
<organism evidence="12 13">
    <name type="scientific">Apiospora marii</name>
    <dbReference type="NCBI Taxonomy" id="335849"/>
    <lineage>
        <taxon>Eukaryota</taxon>
        <taxon>Fungi</taxon>
        <taxon>Dikarya</taxon>
        <taxon>Ascomycota</taxon>
        <taxon>Pezizomycotina</taxon>
        <taxon>Sordariomycetes</taxon>
        <taxon>Xylariomycetidae</taxon>
        <taxon>Amphisphaeriales</taxon>
        <taxon>Apiosporaceae</taxon>
        <taxon>Apiospora</taxon>
    </lineage>
</organism>
<keyword evidence="6" id="KW-0012">Acyltransferase</keyword>
<keyword evidence="2" id="KW-0597">Phosphoprotein</keyword>
<dbReference type="InterPro" id="IPR049552">
    <property type="entry name" value="PKS_DH_N"/>
</dbReference>
<dbReference type="SMART" id="SM00825">
    <property type="entry name" value="PKS_KS"/>
    <property type="match status" value="1"/>
</dbReference>
<dbReference type="SUPFAM" id="SSF53901">
    <property type="entry name" value="Thiolase-like"/>
    <property type="match status" value="1"/>
</dbReference>
<name>A0ABR1SSI9_9PEZI</name>
<keyword evidence="1" id="KW-0596">Phosphopantetheine</keyword>
<dbReference type="InterPro" id="IPR013217">
    <property type="entry name" value="Methyltransf_12"/>
</dbReference>
<dbReference type="InterPro" id="IPR014043">
    <property type="entry name" value="Acyl_transferase_dom"/>
</dbReference>